<accession>A0A975FWV1</accession>
<dbReference type="RefSeq" id="WP_211936476.1">
    <property type="nucleotide sequence ID" value="NZ_CP073078.1"/>
</dbReference>
<evidence type="ECO:0000313" key="3">
    <source>
        <dbReference type="Proteomes" id="UP000676409"/>
    </source>
</evidence>
<protein>
    <submittedName>
        <fullName evidence="2">Uncharacterized protein</fullName>
    </submittedName>
</protein>
<gene>
    <name evidence="2" type="ORF">KCG34_15135</name>
</gene>
<keyword evidence="3" id="KW-1185">Reference proteome</keyword>
<sequence>MISSYCAAGHGRGRHVAVSKSAWLFGLLAMLALALFAGAARAGAFVDAALPDLKPEQKVAVKTPQPVQLLFQFQTKGAPNAKATKFVQQQVVDTVKSSGLFSEVSDAPTANGALLSVTINDAPSPQEMDEAKAKGFVTGATFFVVGSTVREDYICTIDYVPGPNAPKISASAKHAIYIQLGMINSAPPNAVKVDGGTRGAVMTMVRQIVSNPLNVVAADPGFQPAAAASTPATPAIPAPVATPDQAPAAPAQQAAPTTTPAAPAPTSQAAPGATPSVAH</sequence>
<dbReference type="EMBL" id="CP073078">
    <property type="protein sequence ID" value="QUD86424.1"/>
    <property type="molecule type" value="Genomic_DNA"/>
</dbReference>
<dbReference type="KEGG" id="caul:KCG34_15135"/>
<dbReference type="Proteomes" id="UP000676409">
    <property type="component" value="Chromosome"/>
</dbReference>
<reference evidence="2" key="1">
    <citation type="submission" date="2021-04" db="EMBL/GenBank/DDBJ databases">
        <title>The complete genome sequence of Caulobacter sp. S6.</title>
        <authorList>
            <person name="Tang Y."/>
            <person name="Ouyang W."/>
            <person name="Liu Q."/>
            <person name="Huang B."/>
            <person name="Guo Z."/>
            <person name="Lei P."/>
        </authorList>
    </citation>
    <scope>NUCLEOTIDE SEQUENCE</scope>
    <source>
        <strain evidence="2">S6</strain>
    </source>
</reference>
<organism evidence="2 3">
    <name type="scientific">Phenylobacterium montanum</name>
    <dbReference type="NCBI Taxonomy" id="2823693"/>
    <lineage>
        <taxon>Bacteria</taxon>
        <taxon>Pseudomonadati</taxon>
        <taxon>Pseudomonadota</taxon>
        <taxon>Alphaproteobacteria</taxon>
        <taxon>Caulobacterales</taxon>
        <taxon>Caulobacteraceae</taxon>
        <taxon>Phenylobacterium</taxon>
    </lineage>
</organism>
<evidence type="ECO:0000256" key="1">
    <source>
        <dbReference type="SAM" id="MobiDB-lite"/>
    </source>
</evidence>
<dbReference type="AlphaFoldDB" id="A0A975FWV1"/>
<proteinExistence type="predicted"/>
<evidence type="ECO:0000313" key="2">
    <source>
        <dbReference type="EMBL" id="QUD86424.1"/>
    </source>
</evidence>
<feature type="region of interest" description="Disordered" evidence="1">
    <location>
        <begin position="226"/>
        <end position="279"/>
    </location>
</feature>
<name>A0A975FWV1_9CAUL</name>